<accession>A0A8J2J827</accession>
<dbReference type="EMBL" id="CAJVCH010032260">
    <property type="protein sequence ID" value="CAG7711389.1"/>
    <property type="molecule type" value="Genomic_DNA"/>
</dbReference>
<protein>
    <submittedName>
        <fullName evidence="2">Uncharacterized protein</fullName>
    </submittedName>
</protein>
<keyword evidence="3" id="KW-1185">Reference proteome</keyword>
<sequence length="77" mass="8262">METGNIVKICVHFFFGKKKGTVDQVHSAIKDWLKAAPNRLKRSTAGDNVAICGNEGGRRDDSEDANMHSSGGSTLSV</sequence>
<dbReference type="OrthoDB" id="6776294at2759"/>
<evidence type="ECO:0000313" key="3">
    <source>
        <dbReference type="Proteomes" id="UP000708208"/>
    </source>
</evidence>
<feature type="compositionally biased region" description="Polar residues" evidence="1">
    <location>
        <begin position="67"/>
        <end position="77"/>
    </location>
</feature>
<proteinExistence type="predicted"/>
<dbReference type="Proteomes" id="UP000708208">
    <property type="component" value="Unassembled WGS sequence"/>
</dbReference>
<feature type="region of interest" description="Disordered" evidence="1">
    <location>
        <begin position="53"/>
        <end position="77"/>
    </location>
</feature>
<evidence type="ECO:0000256" key="1">
    <source>
        <dbReference type="SAM" id="MobiDB-lite"/>
    </source>
</evidence>
<reference evidence="2" key="1">
    <citation type="submission" date="2021-06" db="EMBL/GenBank/DDBJ databases">
        <authorList>
            <person name="Hodson N. C."/>
            <person name="Mongue J. A."/>
            <person name="Jaron S. K."/>
        </authorList>
    </citation>
    <scope>NUCLEOTIDE SEQUENCE</scope>
</reference>
<comment type="caution">
    <text evidence="2">The sequence shown here is derived from an EMBL/GenBank/DDBJ whole genome shotgun (WGS) entry which is preliminary data.</text>
</comment>
<name>A0A8J2J827_9HEXA</name>
<organism evidence="2 3">
    <name type="scientific">Allacma fusca</name>
    <dbReference type="NCBI Taxonomy" id="39272"/>
    <lineage>
        <taxon>Eukaryota</taxon>
        <taxon>Metazoa</taxon>
        <taxon>Ecdysozoa</taxon>
        <taxon>Arthropoda</taxon>
        <taxon>Hexapoda</taxon>
        <taxon>Collembola</taxon>
        <taxon>Symphypleona</taxon>
        <taxon>Sminthuridae</taxon>
        <taxon>Allacma</taxon>
    </lineage>
</organism>
<evidence type="ECO:0000313" key="2">
    <source>
        <dbReference type="EMBL" id="CAG7711389.1"/>
    </source>
</evidence>
<gene>
    <name evidence="2" type="ORF">AFUS01_LOCUS5091</name>
</gene>
<dbReference type="AlphaFoldDB" id="A0A8J2J827"/>